<comment type="caution">
    <text evidence="2">The sequence shown here is derived from an EMBL/GenBank/DDBJ whole genome shotgun (WGS) entry which is preliminary data.</text>
</comment>
<sequence length="184" mass="21347">MAAEKEREEFNANIEIQRKNEKYAHLTQYNKMQDNEVKIVGKNIRADLKKHFPKTKFSVRMRHYTAYYVSWTDGPTSEQIESLLNKYKTGCFDAYQDYHYSEDTPFTAVYGGIDYIFTHRTMSDKAIQQAIDYLLDKYTYGFDSAIVTLENYHNGKLSSIGKEFTSSPYGIAGEIGKVLSKMTF</sequence>
<feature type="domain" description="Large polyvalent protein associated" evidence="1">
    <location>
        <begin position="42"/>
        <end position="123"/>
    </location>
</feature>
<dbReference type="InterPro" id="IPR041311">
    <property type="entry name" value="LPD29"/>
</dbReference>
<accession>A0A1S1HMM8</accession>
<gene>
    <name evidence="2" type="ORF">A3Q29_21450</name>
</gene>
<proteinExistence type="predicted"/>
<organism evidence="2 3">
    <name type="scientific">Providencia stuartii</name>
    <dbReference type="NCBI Taxonomy" id="588"/>
    <lineage>
        <taxon>Bacteria</taxon>
        <taxon>Pseudomonadati</taxon>
        <taxon>Pseudomonadota</taxon>
        <taxon>Gammaproteobacteria</taxon>
        <taxon>Enterobacterales</taxon>
        <taxon>Morganellaceae</taxon>
        <taxon>Providencia</taxon>
    </lineage>
</organism>
<protein>
    <recommendedName>
        <fullName evidence="1">Large polyvalent protein associated domain-containing protein</fullName>
    </recommendedName>
</protein>
<reference evidence="2 3" key="1">
    <citation type="submission" date="2016-03" db="EMBL/GenBank/DDBJ databases">
        <title>Genome sequence of Providencia stuartii strain, isolated from the salivary glands of larval Lucilia sericata.</title>
        <authorList>
            <person name="Yuan Y."/>
            <person name="Zhang Y."/>
            <person name="Fu S."/>
            <person name="Crippen T.L."/>
            <person name="Visi D."/>
            <person name="Benbow M.E."/>
            <person name="Allen M."/>
            <person name="Tomberlin J.K."/>
            <person name="Sze S.-H."/>
            <person name="Tarone A.M."/>
        </authorList>
    </citation>
    <scope>NUCLEOTIDE SEQUENCE [LARGE SCALE GENOMIC DNA]</scope>
    <source>
        <strain evidence="2 3">Crippen</strain>
    </source>
</reference>
<dbReference type="EMBL" id="LVIE01000196">
    <property type="protein sequence ID" value="OHT23072.1"/>
    <property type="molecule type" value="Genomic_DNA"/>
</dbReference>
<dbReference type="Pfam" id="PF18847">
    <property type="entry name" value="LPD29"/>
    <property type="match status" value="1"/>
</dbReference>
<keyword evidence="3" id="KW-1185">Reference proteome</keyword>
<dbReference type="Proteomes" id="UP000179588">
    <property type="component" value="Unassembled WGS sequence"/>
</dbReference>
<evidence type="ECO:0000259" key="1">
    <source>
        <dbReference type="Pfam" id="PF18847"/>
    </source>
</evidence>
<name>A0A1S1HMM8_PROST</name>
<evidence type="ECO:0000313" key="2">
    <source>
        <dbReference type="EMBL" id="OHT23072.1"/>
    </source>
</evidence>
<evidence type="ECO:0000313" key="3">
    <source>
        <dbReference type="Proteomes" id="UP000179588"/>
    </source>
</evidence>
<dbReference type="AlphaFoldDB" id="A0A1S1HMM8"/>